<sequence length="364" mass="41016">MSCRRFVNMVVDTVIGDRHAYALHCINMSGLFYPTKPTTTQLGGADAKDGNTVESSELPRPAMSFYPCRNNGAPVGSVEFMPVSRDKNDILTIDQDGRTLMYSVASRAFHILPPLQTPIWEPTSVIAGGKLYVMKSSPFPTTSHCFEALIYGHHPGIDYLPECWYWRSLPPPPFRNSNHRLDDNQFIGGGYADEDGDLSRVTAYTVVNDLDIWVSQGGTTYSFDTVSSAWTSLGEWTLPFRGHAEYIPENKLWFGLSSDGDLLCTSDLSSTSRPPQLHNLWKELAPPKEWFLHNSYLVHLGSGKFCIAKFFETGRISNTQYNERFAVLTGVEVKRCGKHGTELRMVKHGSRRYSLNKQSYFRVF</sequence>
<protein>
    <submittedName>
        <fullName evidence="1">Uncharacterized protein</fullName>
    </submittedName>
</protein>
<proteinExistence type="predicted"/>
<organism evidence="1 2">
    <name type="scientific">Triticum turgidum subsp. durum</name>
    <name type="common">Durum wheat</name>
    <name type="synonym">Triticum durum</name>
    <dbReference type="NCBI Taxonomy" id="4567"/>
    <lineage>
        <taxon>Eukaryota</taxon>
        <taxon>Viridiplantae</taxon>
        <taxon>Streptophyta</taxon>
        <taxon>Embryophyta</taxon>
        <taxon>Tracheophyta</taxon>
        <taxon>Spermatophyta</taxon>
        <taxon>Magnoliopsida</taxon>
        <taxon>Liliopsida</taxon>
        <taxon>Poales</taxon>
        <taxon>Poaceae</taxon>
        <taxon>BOP clade</taxon>
        <taxon>Pooideae</taxon>
        <taxon>Triticodae</taxon>
        <taxon>Triticeae</taxon>
        <taxon>Triticinae</taxon>
        <taxon>Triticum</taxon>
    </lineage>
</organism>
<dbReference type="Gene3D" id="2.120.10.80">
    <property type="entry name" value="Kelch-type beta propeller"/>
    <property type="match status" value="1"/>
</dbReference>
<evidence type="ECO:0000313" key="2">
    <source>
        <dbReference type="Proteomes" id="UP000324705"/>
    </source>
</evidence>
<dbReference type="EMBL" id="LT934122">
    <property type="protein sequence ID" value="VAI59152.1"/>
    <property type="molecule type" value="Genomic_DNA"/>
</dbReference>
<dbReference type="Proteomes" id="UP000324705">
    <property type="component" value="Chromosome 6B"/>
</dbReference>
<reference evidence="1 2" key="1">
    <citation type="submission" date="2017-09" db="EMBL/GenBank/DDBJ databases">
        <authorList>
            <consortium name="International Durum Wheat Genome Sequencing Consortium (IDWGSC)"/>
            <person name="Milanesi L."/>
        </authorList>
    </citation>
    <scope>NUCLEOTIDE SEQUENCE [LARGE SCALE GENOMIC DNA]</scope>
    <source>
        <strain evidence="2">cv. Svevo</strain>
    </source>
</reference>
<dbReference type="Gramene" id="TRITD6Bv1G142730.1">
    <property type="protein sequence ID" value="TRITD6Bv1G142730.1"/>
    <property type="gene ID" value="TRITD6Bv1G142730"/>
</dbReference>
<dbReference type="AlphaFoldDB" id="A0A9R0YQK0"/>
<dbReference type="PANTHER" id="PTHR33085">
    <property type="entry name" value="OS12G0113100 PROTEIN-RELATED"/>
    <property type="match status" value="1"/>
</dbReference>
<name>A0A9R0YQK0_TRITD</name>
<accession>A0A9R0YQK0</accession>
<dbReference type="Pfam" id="PF07893">
    <property type="entry name" value="DUF1668"/>
    <property type="match status" value="1"/>
</dbReference>
<evidence type="ECO:0000313" key="1">
    <source>
        <dbReference type="EMBL" id="VAI59152.1"/>
    </source>
</evidence>
<dbReference type="InterPro" id="IPR012871">
    <property type="entry name" value="DUF1668_ORYSA"/>
</dbReference>
<dbReference type="SUPFAM" id="SSF117281">
    <property type="entry name" value="Kelch motif"/>
    <property type="match status" value="1"/>
</dbReference>
<dbReference type="InterPro" id="IPR015915">
    <property type="entry name" value="Kelch-typ_b-propeller"/>
</dbReference>
<dbReference type="PANTHER" id="PTHR33085:SF13">
    <property type="entry name" value="DUF295 DOMAIN-CONTAINING PROTEIN"/>
    <property type="match status" value="1"/>
</dbReference>
<gene>
    <name evidence="1" type="ORF">TRITD_6Bv1G142730</name>
</gene>
<keyword evidence="2" id="KW-1185">Reference proteome</keyword>